<reference evidence="4 5" key="1">
    <citation type="journal article" date="2021" name="Hortic Res">
        <title>The domestication of Cucurbita argyrosperma as revealed by the genome of its wild relative.</title>
        <authorList>
            <person name="Barrera-Redondo J."/>
            <person name="Sanchez-de la Vega G."/>
            <person name="Aguirre-Liguori J.A."/>
            <person name="Castellanos-Morales G."/>
            <person name="Gutierrez-Guerrero Y.T."/>
            <person name="Aguirre-Dugua X."/>
            <person name="Aguirre-Planter E."/>
            <person name="Tenaillon M.I."/>
            <person name="Lira-Saade R."/>
            <person name="Eguiarte L.E."/>
        </authorList>
    </citation>
    <scope>NUCLEOTIDE SEQUENCE [LARGE SCALE GENOMIC DNA]</scope>
    <source>
        <strain evidence="4">JBR-2021</strain>
    </source>
</reference>
<evidence type="ECO:0000256" key="1">
    <source>
        <dbReference type="PROSITE-ProRule" id="PRU00042"/>
    </source>
</evidence>
<protein>
    <submittedName>
        <fullName evidence="4">Zinc finger protein KNUCKLES</fullName>
    </submittedName>
</protein>
<dbReference type="GO" id="GO:0003700">
    <property type="term" value="F:DNA-binding transcription factor activity"/>
    <property type="evidence" value="ECO:0007669"/>
    <property type="project" value="InterPro"/>
</dbReference>
<dbReference type="PROSITE" id="PS00028">
    <property type="entry name" value="ZINC_FINGER_C2H2_1"/>
    <property type="match status" value="1"/>
</dbReference>
<keyword evidence="1" id="KW-0862">Zinc</keyword>
<gene>
    <name evidence="4" type="primary">KNU</name>
    <name evidence="4" type="ORF">SDJN03_21124</name>
</gene>
<evidence type="ECO:0000313" key="5">
    <source>
        <dbReference type="Proteomes" id="UP000685013"/>
    </source>
</evidence>
<proteinExistence type="predicted"/>
<dbReference type="InterPro" id="IPR013087">
    <property type="entry name" value="Znf_C2H2_type"/>
</dbReference>
<feature type="non-terminal residue" evidence="4">
    <location>
        <position position="1"/>
    </location>
</feature>
<accession>A0AAV6MH18</accession>
<dbReference type="PANTHER" id="PTHR45730">
    <property type="entry name" value="ZINC FINGER PROTEIN JAGGED"/>
    <property type="match status" value="1"/>
</dbReference>
<keyword evidence="5" id="KW-1185">Reference proteome</keyword>
<dbReference type="PANTHER" id="PTHR45730:SF109">
    <property type="entry name" value="ZINC FINGER PROTEIN KNUCKLES"/>
    <property type="match status" value="1"/>
</dbReference>
<keyword evidence="1" id="KW-0479">Metal-binding</keyword>
<dbReference type="InterPro" id="IPR045320">
    <property type="entry name" value="JAGGED/SL1-like"/>
</dbReference>
<keyword evidence="1" id="KW-0863">Zinc-finger</keyword>
<dbReference type="EMBL" id="JAGKQH010000014">
    <property type="protein sequence ID" value="KAG6581122.1"/>
    <property type="molecule type" value="Genomic_DNA"/>
</dbReference>
<evidence type="ECO:0000256" key="2">
    <source>
        <dbReference type="SAM" id="MobiDB-lite"/>
    </source>
</evidence>
<evidence type="ECO:0000259" key="3">
    <source>
        <dbReference type="PROSITE" id="PS50157"/>
    </source>
</evidence>
<dbReference type="AlphaFoldDB" id="A0AAV6MH18"/>
<dbReference type="GO" id="GO:0008270">
    <property type="term" value="F:zinc ion binding"/>
    <property type="evidence" value="ECO:0007669"/>
    <property type="project" value="UniProtKB-KW"/>
</dbReference>
<feature type="region of interest" description="Disordered" evidence="2">
    <location>
        <begin position="77"/>
        <end position="97"/>
    </location>
</feature>
<feature type="domain" description="C2H2-type" evidence="3">
    <location>
        <begin position="37"/>
        <end position="64"/>
    </location>
</feature>
<sequence length="180" mass="19314">MADPAIYDFLTQTTTASNSAPKASRKFQSQYSSSRIFPCLYCPRKFYTSQALGGHQNAHKRERAASRKAFASEILHLGSLPPPPPPPTTTTTTTHHHLPQPYTVAPAPTPIPTPTTTPAPADFLGQHWFNQNHYSANTTTTTTTTTTTAASASASASPDALSPNADTAVEHVTIDLTLRL</sequence>
<evidence type="ECO:0000313" key="4">
    <source>
        <dbReference type="EMBL" id="KAG6581122.1"/>
    </source>
</evidence>
<comment type="caution">
    <text evidence="4">The sequence shown here is derived from an EMBL/GenBank/DDBJ whole genome shotgun (WGS) entry which is preliminary data.</text>
</comment>
<dbReference type="PROSITE" id="PS50157">
    <property type="entry name" value="ZINC_FINGER_C2H2_2"/>
    <property type="match status" value="1"/>
</dbReference>
<dbReference type="Proteomes" id="UP000685013">
    <property type="component" value="Chromosome 14"/>
</dbReference>
<name>A0AAV6MH18_9ROSI</name>
<organism evidence="4 5">
    <name type="scientific">Cucurbita argyrosperma subsp. sororia</name>
    <dbReference type="NCBI Taxonomy" id="37648"/>
    <lineage>
        <taxon>Eukaryota</taxon>
        <taxon>Viridiplantae</taxon>
        <taxon>Streptophyta</taxon>
        <taxon>Embryophyta</taxon>
        <taxon>Tracheophyta</taxon>
        <taxon>Spermatophyta</taxon>
        <taxon>Magnoliopsida</taxon>
        <taxon>eudicotyledons</taxon>
        <taxon>Gunneridae</taxon>
        <taxon>Pentapetalae</taxon>
        <taxon>rosids</taxon>
        <taxon>fabids</taxon>
        <taxon>Cucurbitales</taxon>
        <taxon>Cucurbitaceae</taxon>
        <taxon>Cucurbiteae</taxon>
        <taxon>Cucurbita</taxon>
    </lineage>
</organism>